<dbReference type="PANTHER" id="PTHR42928">
    <property type="entry name" value="TRICARBOXYLATE-BINDING PROTEIN"/>
    <property type="match status" value="1"/>
</dbReference>
<gene>
    <name evidence="3" type="ORF">E6W99_11455</name>
</gene>
<feature type="chain" id="PRO_5038581529" evidence="2">
    <location>
        <begin position="20"/>
        <end position="333"/>
    </location>
</feature>
<dbReference type="OrthoDB" id="8881899at2"/>
<dbReference type="EMBL" id="SSNT01000008">
    <property type="protein sequence ID" value="THF79630.1"/>
    <property type="molecule type" value="Genomic_DNA"/>
</dbReference>
<dbReference type="Gene3D" id="3.40.190.10">
    <property type="entry name" value="Periplasmic binding protein-like II"/>
    <property type="match status" value="1"/>
</dbReference>
<organism evidence="3 4">
    <name type="scientific">Metabacillus sediminilitoris</name>
    <dbReference type="NCBI Taxonomy" id="2567941"/>
    <lineage>
        <taxon>Bacteria</taxon>
        <taxon>Bacillati</taxon>
        <taxon>Bacillota</taxon>
        <taxon>Bacilli</taxon>
        <taxon>Bacillales</taxon>
        <taxon>Bacillaceae</taxon>
        <taxon>Metabacillus</taxon>
    </lineage>
</organism>
<dbReference type="Gene3D" id="3.40.190.150">
    <property type="entry name" value="Bordetella uptake gene, domain 1"/>
    <property type="match status" value="1"/>
</dbReference>
<protein>
    <submittedName>
        <fullName evidence="3">Tripartite tricarboxylate transporter substrate binding protein</fullName>
    </submittedName>
</protein>
<proteinExistence type="inferred from homology"/>
<reference evidence="3 4" key="1">
    <citation type="submission" date="2019-04" db="EMBL/GenBank/DDBJ databases">
        <title>Bacillus sediminilitoris sp. nov., isolated from a tidal flat sediment on the East China Sea.</title>
        <authorList>
            <person name="Wei Y."/>
            <person name="Mao H."/>
            <person name="Fang J."/>
        </authorList>
    </citation>
    <scope>NUCLEOTIDE SEQUENCE [LARGE SCALE GENOMIC DNA]</scope>
    <source>
        <strain evidence="3 4">DSL-17</strain>
    </source>
</reference>
<dbReference type="PROSITE" id="PS51257">
    <property type="entry name" value="PROKAR_LIPOPROTEIN"/>
    <property type="match status" value="1"/>
</dbReference>
<dbReference type="InterPro" id="IPR042100">
    <property type="entry name" value="Bug_dom1"/>
</dbReference>
<dbReference type="PIRSF" id="PIRSF017082">
    <property type="entry name" value="YflP"/>
    <property type="match status" value="1"/>
</dbReference>
<keyword evidence="4" id="KW-1185">Reference proteome</keyword>
<dbReference type="Proteomes" id="UP000310334">
    <property type="component" value="Unassembled WGS sequence"/>
</dbReference>
<dbReference type="Pfam" id="PF03401">
    <property type="entry name" value="TctC"/>
    <property type="match status" value="1"/>
</dbReference>
<dbReference type="PANTHER" id="PTHR42928:SF5">
    <property type="entry name" value="BLR1237 PROTEIN"/>
    <property type="match status" value="1"/>
</dbReference>
<name>A0A4S4BY32_9BACI</name>
<comment type="caution">
    <text evidence="3">The sequence shown here is derived from an EMBL/GenBank/DDBJ whole genome shotgun (WGS) entry which is preliminary data.</text>
</comment>
<evidence type="ECO:0000313" key="3">
    <source>
        <dbReference type="EMBL" id="THF79630.1"/>
    </source>
</evidence>
<dbReference type="AlphaFoldDB" id="A0A4S4BY32"/>
<sequence>MKKLFGLLFAFMTTILVLTACGSSGQDAKTASGKNADEIEFPTKPIELIVPWDAGGSTDLIARTLAKEVEKELGQPVTVVNKPGAGGTLAATEVAKSPADGYKIMISSNSPFTSQPNIKPTQYSIEDFRVVHATTYENMAILTHSNSKWDTLEDLMKEKDSGTTIKYATSGAGGFSHLASATFFDESGLKGQYVPFKSGAETITALLGEQVDLITVHPGEAMEHVKSGKLKFLGVFSEDEAPEIPDVPTFKEKGMDLVWGVYKFIVVPKDVPEDVYKKLNEAFAEAYASDSYKEFLEKSNLTSYDKSPEQIEEKIKAEIKETKVWIDKIKFAQ</sequence>
<dbReference type="SUPFAM" id="SSF53850">
    <property type="entry name" value="Periplasmic binding protein-like II"/>
    <property type="match status" value="1"/>
</dbReference>
<feature type="signal peptide" evidence="2">
    <location>
        <begin position="1"/>
        <end position="19"/>
    </location>
</feature>
<comment type="similarity">
    <text evidence="1">Belongs to the UPF0065 (bug) family.</text>
</comment>
<dbReference type="InterPro" id="IPR005064">
    <property type="entry name" value="BUG"/>
</dbReference>
<dbReference type="RefSeq" id="WP_136353960.1">
    <property type="nucleotide sequence ID" value="NZ_CP046266.1"/>
</dbReference>
<evidence type="ECO:0000256" key="1">
    <source>
        <dbReference type="ARBA" id="ARBA00006987"/>
    </source>
</evidence>
<keyword evidence="2" id="KW-0732">Signal</keyword>
<accession>A0A4S4BY32</accession>
<evidence type="ECO:0000256" key="2">
    <source>
        <dbReference type="SAM" id="SignalP"/>
    </source>
</evidence>
<dbReference type="CDD" id="cd07012">
    <property type="entry name" value="PBP2_Bug_TTT"/>
    <property type="match status" value="1"/>
</dbReference>
<evidence type="ECO:0000313" key="4">
    <source>
        <dbReference type="Proteomes" id="UP000310334"/>
    </source>
</evidence>